<dbReference type="PANTHER" id="PTHR47720:SF1">
    <property type="entry name" value="AQUAPORIN SIP2-1-RELATED"/>
    <property type="match status" value="1"/>
</dbReference>
<name>A0ABQ7A9W6_BRACR</name>
<accession>A0ABQ7A9W6</accession>
<gene>
    <name evidence="1" type="ORF">DY000_02056254</name>
</gene>
<organism evidence="1 2">
    <name type="scientific">Brassica cretica</name>
    <name type="common">Mustard</name>
    <dbReference type="NCBI Taxonomy" id="69181"/>
    <lineage>
        <taxon>Eukaryota</taxon>
        <taxon>Viridiplantae</taxon>
        <taxon>Streptophyta</taxon>
        <taxon>Embryophyta</taxon>
        <taxon>Tracheophyta</taxon>
        <taxon>Spermatophyta</taxon>
        <taxon>Magnoliopsida</taxon>
        <taxon>eudicotyledons</taxon>
        <taxon>Gunneridae</taxon>
        <taxon>Pentapetalae</taxon>
        <taxon>rosids</taxon>
        <taxon>malvids</taxon>
        <taxon>Brassicales</taxon>
        <taxon>Brassicaceae</taxon>
        <taxon>Brassiceae</taxon>
        <taxon>Brassica</taxon>
    </lineage>
</organism>
<dbReference type="PANTHER" id="PTHR47720">
    <property type="entry name" value="AQUAPORIN SIP2-1-RELATED"/>
    <property type="match status" value="1"/>
</dbReference>
<comment type="caution">
    <text evidence="1">The sequence shown here is derived from an EMBL/GenBank/DDBJ whole genome shotgun (WGS) entry which is preliminary data.</text>
</comment>
<keyword evidence="2" id="KW-1185">Reference proteome</keyword>
<sequence length="101" mass="10991">MLFSVGLARKIPRILSMKTCISSTAKLTLHVLGADLTAYRLSDGLMHPVNDTFAVGLARRIPRSSSMKTWISSIAKLTLHVLGADLTAYRLSDGLMHPVNV</sequence>
<proteinExistence type="predicted"/>
<protein>
    <submittedName>
        <fullName evidence="1">Uncharacterized protein</fullName>
    </submittedName>
</protein>
<evidence type="ECO:0000313" key="2">
    <source>
        <dbReference type="Proteomes" id="UP000266723"/>
    </source>
</evidence>
<evidence type="ECO:0000313" key="1">
    <source>
        <dbReference type="EMBL" id="KAF3494464.1"/>
    </source>
</evidence>
<dbReference type="Proteomes" id="UP000266723">
    <property type="component" value="Unassembled WGS sequence"/>
</dbReference>
<dbReference type="EMBL" id="QGKV02002055">
    <property type="protein sequence ID" value="KAF3494464.1"/>
    <property type="molecule type" value="Genomic_DNA"/>
</dbReference>
<reference evidence="1 2" key="1">
    <citation type="journal article" date="2020" name="BMC Genomics">
        <title>Intraspecific diversification of the crop wild relative Brassica cretica Lam. using demographic model selection.</title>
        <authorList>
            <person name="Kioukis A."/>
            <person name="Michalopoulou V.A."/>
            <person name="Briers L."/>
            <person name="Pirintsos S."/>
            <person name="Studholme D.J."/>
            <person name="Pavlidis P."/>
            <person name="Sarris P.F."/>
        </authorList>
    </citation>
    <scope>NUCLEOTIDE SEQUENCE [LARGE SCALE GENOMIC DNA]</scope>
    <source>
        <strain evidence="2">cv. PFS-1207/04</strain>
    </source>
</reference>
<dbReference type="InterPro" id="IPR044226">
    <property type="entry name" value="SIP2-1-like"/>
</dbReference>